<sequence length="168" mass="18979">MVQAEQDLNGTRVSILKALNGRKYTVSELSRVLGLSKPTILYHVRILENAGYVRRIDDGRKWVYYELTNSGRSVLRWRKVKMLLPVAAGATALIATATMAITRLGVQKRSYTVEKYVPRETVPEVGTPKAMGADYTWLLIVGLLCVATIVLLAIYLAIRKRRREKNIF</sequence>
<dbReference type="Pfam" id="PF01022">
    <property type="entry name" value="HTH_5"/>
    <property type="match status" value="1"/>
</dbReference>
<feature type="transmembrane region" description="Helical" evidence="4">
    <location>
        <begin position="82"/>
        <end position="101"/>
    </location>
</feature>
<dbReference type="InterPro" id="IPR000835">
    <property type="entry name" value="HTH_MarR-typ"/>
</dbReference>
<dbReference type="AlphaFoldDB" id="F2KR03"/>
<evidence type="ECO:0000313" key="6">
    <source>
        <dbReference type="EMBL" id="AEA47809.1"/>
    </source>
</evidence>
<dbReference type="GO" id="GO:0003700">
    <property type="term" value="F:DNA-binding transcription factor activity"/>
    <property type="evidence" value="ECO:0007669"/>
    <property type="project" value="InterPro"/>
</dbReference>
<dbReference type="InterPro" id="IPR011991">
    <property type="entry name" value="ArsR-like_HTH"/>
</dbReference>
<evidence type="ECO:0000313" key="7">
    <source>
        <dbReference type="Proteomes" id="UP000008136"/>
    </source>
</evidence>
<dbReference type="KEGG" id="ave:Arcve_1813"/>
<dbReference type="InterPro" id="IPR036388">
    <property type="entry name" value="WH-like_DNA-bd_sf"/>
</dbReference>
<evidence type="ECO:0000256" key="2">
    <source>
        <dbReference type="ARBA" id="ARBA00023125"/>
    </source>
</evidence>
<dbReference type="SMART" id="SM00347">
    <property type="entry name" value="HTH_MARR"/>
    <property type="match status" value="1"/>
</dbReference>
<name>F2KR03_ARCVS</name>
<dbReference type="InterPro" id="IPR051081">
    <property type="entry name" value="HTH_MetalResp_TranReg"/>
</dbReference>
<dbReference type="EMBL" id="CP002588">
    <property type="protein sequence ID" value="AEA47809.1"/>
    <property type="molecule type" value="Genomic_DNA"/>
</dbReference>
<dbReference type="InterPro" id="IPR036390">
    <property type="entry name" value="WH_DNA-bd_sf"/>
</dbReference>
<gene>
    <name evidence="6" type="ordered locus">Arcve_1813</name>
</gene>
<reference evidence="6 7" key="1">
    <citation type="submission" date="2011-03" db="EMBL/GenBank/DDBJ databases">
        <title>The complete genome of Archaeoglobus veneficus SNP6.</title>
        <authorList>
            <consortium name="US DOE Joint Genome Institute (JGI-PGF)"/>
            <person name="Lucas S."/>
            <person name="Copeland A."/>
            <person name="Lapidus A."/>
            <person name="Bruce D."/>
            <person name="Goodwin L."/>
            <person name="Pitluck S."/>
            <person name="Kyrpides N."/>
            <person name="Mavromatis K."/>
            <person name="Pagani I."/>
            <person name="Ivanova N."/>
            <person name="Mikhailova N."/>
            <person name="Lu M."/>
            <person name="Detter J.C."/>
            <person name="Tapia R."/>
            <person name="Han C."/>
            <person name="Land M."/>
            <person name="Hauser L."/>
            <person name="Markowitz V."/>
            <person name="Cheng J.-F."/>
            <person name="Hugenholtz P."/>
            <person name="Woyke T."/>
            <person name="Wu D."/>
            <person name="Spring S."/>
            <person name="Brambilla E."/>
            <person name="Klenk H.-P."/>
            <person name="Eisen J.A."/>
        </authorList>
    </citation>
    <scope>NUCLEOTIDE SEQUENCE [LARGE SCALE GENOMIC DNA]</scope>
    <source>
        <strain>SNP6</strain>
    </source>
</reference>
<evidence type="ECO:0000256" key="3">
    <source>
        <dbReference type="ARBA" id="ARBA00023163"/>
    </source>
</evidence>
<dbReference type="PROSITE" id="PS50987">
    <property type="entry name" value="HTH_ARSR_2"/>
    <property type="match status" value="1"/>
</dbReference>
<dbReference type="STRING" id="693661.Arcve_1813"/>
<dbReference type="InterPro" id="IPR001845">
    <property type="entry name" value="HTH_ArsR_DNA-bd_dom"/>
</dbReference>
<dbReference type="SMART" id="SM00418">
    <property type="entry name" value="HTH_ARSR"/>
    <property type="match status" value="1"/>
</dbReference>
<dbReference type="Proteomes" id="UP000008136">
    <property type="component" value="Chromosome"/>
</dbReference>
<keyword evidence="4" id="KW-1133">Transmembrane helix</keyword>
<dbReference type="SUPFAM" id="SSF46785">
    <property type="entry name" value="Winged helix' DNA-binding domain"/>
    <property type="match status" value="1"/>
</dbReference>
<keyword evidence="3" id="KW-0804">Transcription</keyword>
<dbReference type="GO" id="GO:0003677">
    <property type="term" value="F:DNA binding"/>
    <property type="evidence" value="ECO:0007669"/>
    <property type="project" value="UniProtKB-KW"/>
</dbReference>
<evidence type="ECO:0000256" key="4">
    <source>
        <dbReference type="SAM" id="Phobius"/>
    </source>
</evidence>
<proteinExistence type="predicted"/>
<dbReference type="Gene3D" id="1.10.10.10">
    <property type="entry name" value="Winged helix-like DNA-binding domain superfamily/Winged helix DNA-binding domain"/>
    <property type="match status" value="1"/>
</dbReference>
<keyword evidence="7" id="KW-1185">Reference proteome</keyword>
<evidence type="ECO:0000259" key="5">
    <source>
        <dbReference type="PROSITE" id="PS50987"/>
    </source>
</evidence>
<feature type="transmembrane region" description="Helical" evidence="4">
    <location>
        <begin position="135"/>
        <end position="158"/>
    </location>
</feature>
<dbReference type="CDD" id="cd00090">
    <property type="entry name" value="HTH_ARSR"/>
    <property type="match status" value="1"/>
</dbReference>
<dbReference type="eggNOG" id="arCOG01683">
    <property type="taxonomic scope" value="Archaea"/>
</dbReference>
<organism evidence="6 7">
    <name type="scientific">Archaeoglobus veneficus (strain DSM 11195 / SNP6)</name>
    <dbReference type="NCBI Taxonomy" id="693661"/>
    <lineage>
        <taxon>Archaea</taxon>
        <taxon>Methanobacteriati</taxon>
        <taxon>Methanobacteriota</taxon>
        <taxon>Archaeoglobi</taxon>
        <taxon>Archaeoglobales</taxon>
        <taxon>Archaeoglobaceae</taxon>
        <taxon>Archaeoglobus</taxon>
    </lineage>
</organism>
<dbReference type="HOGENOM" id="CLU_127461_1_0_2"/>
<keyword evidence="1" id="KW-0805">Transcription regulation</keyword>
<keyword evidence="4" id="KW-0812">Transmembrane</keyword>
<evidence type="ECO:0000256" key="1">
    <source>
        <dbReference type="ARBA" id="ARBA00023015"/>
    </source>
</evidence>
<keyword evidence="4" id="KW-0472">Membrane</keyword>
<dbReference type="PANTHER" id="PTHR33154">
    <property type="entry name" value="TRANSCRIPTIONAL REGULATOR, ARSR FAMILY"/>
    <property type="match status" value="1"/>
</dbReference>
<accession>F2KR03</accession>
<dbReference type="PANTHER" id="PTHR33154:SF38">
    <property type="entry name" value="HTH ARSR-TYPE DOMAIN-CONTAINING PROTEIN"/>
    <property type="match status" value="1"/>
</dbReference>
<feature type="domain" description="HTH arsR-type" evidence="5">
    <location>
        <begin position="1"/>
        <end position="87"/>
    </location>
</feature>
<protein>
    <submittedName>
        <fullName evidence="6">Regulatory protein ArsR</fullName>
    </submittedName>
</protein>
<keyword evidence="2" id="KW-0238">DNA-binding</keyword>